<dbReference type="Pfam" id="PF13262">
    <property type="entry name" value="DUF4054"/>
    <property type="match status" value="1"/>
</dbReference>
<dbReference type="EMBL" id="JANIDW010000001">
    <property type="protein sequence ID" value="MCX5613646.1"/>
    <property type="molecule type" value="Genomic_DNA"/>
</dbReference>
<dbReference type="Proteomes" id="UP001165648">
    <property type="component" value="Unassembled WGS sequence"/>
</dbReference>
<evidence type="ECO:0000313" key="1">
    <source>
        <dbReference type="EMBL" id="MCX5613646.1"/>
    </source>
</evidence>
<reference evidence="1 2" key="1">
    <citation type="submission" date="2022-07" db="EMBL/GenBank/DDBJ databases">
        <title>Bombella genomes.</title>
        <authorList>
            <person name="Harer L."/>
            <person name="Styblova S."/>
            <person name="Ehrmann M."/>
        </authorList>
    </citation>
    <scope>NUCLEOTIDE SEQUENCE [LARGE SCALE GENOMIC DNA]</scope>
    <source>
        <strain evidence="1 2">TMW 2.2558</strain>
    </source>
</reference>
<dbReference type="InterPro" id="IPR025127">
    <property type="entry name" value="DUF4054"/>
</dbReference>
<name>A0ABT3W9G0_9PROT</name>
<gene>
    <name evidence="1" type="ORF">NQF64_00070</name>
</gene>
<protein>
    <submittedName>
        <fullName evidence="1">DUF4054 domain-containing protein</fullName>
    </submittedName>
</protein>
<proteinExistence type="predicted"/>
<dbReference type="RefSeq" id="WP_266106092.1">
    <property type="nucleotide sequence ID" value="NZ_JANIDW010000001.1"/>
</dbReference>
<organism evidence="1 2">
    <name type="scientific">Bombella saccharophila</name>
    <dbReference type="NCBI Taxonomy" id="2967338"/>
    <lineage>
        <taxon>Bacteria</taxon>
        <taxon>Pseudomonadati</taxon>
        <taxon>Pseudomonadota</taxon>
        <taxon>Alphaproteobacteria</taxon>
        <taxon>Acetobacterales</taxon>
        <taxon>Acetobacteraceae</taxon>
        <taxon>Bombella</taxon>
    </lineage>
</organism>
<comment type="caution">
    <text evidence="1">The sequence shown here is derived from an EMBL/GenBank/DDBJ whole genome shotgun (WGS) entry which is preliminary data.</text>
</comment>
<sequence>MTPEPPMTSPGVVPFSYTDWLAAYPSFSETITAPQAESFFHLAELILNNTARSPIQSLTQRRTLLWLLVAHQAQLFANNKAYNTDASSPTTPPVGRIASATRGSVSISFDGSALPKQAGWFNQTQYGLMFWQATAPLRQMRFLPGRTHPPRLWP</sequence>
<evidence type="ECO:0000313" key="2">
    <source>
        <dbReference type="Proteomes" id="UP001165648"/>
    </source>
</evidence>
<accession>A0ABT3W9G0</accession>
<keyword evidence="2" id="KW-1185">Reference proteome</keyword>